<organism evidence="2 3">
    <name type="scientific">Rhodococcus wratislaviensis</name>
    <name type="common">Tsukamurella wratislaviensis</name>
    <dbReference type="NCBI Taxonomy" id="44752"/>
    <lineage>
        <taxon>Bacteria</taxon>
        <taxon>Bacillati</taxon>
        <taxon>Actinomycetota</taxon>
        <taxon>Actinomycetes</taxon>
        <taxon>Mycobacteriales</taxon>
        <taxon>Nocardiaceae</taxon>
        <taxon>Rhodococcus</taxon>
    </lineage>
</organism>
<reference evidence="2 3" key="1">
    <citation type="submission" date="2018-06" db="EMBL/GenBank/DDBJ databases">
        <authorList>
            <consortium name="Pathogen Informatics"/>
            <person name="Doyle S."/>
        </authorList>
    </citation>
    <scope>NUCLEOTIDE SEQUENCE [LARGE SCALE GENOMIC DNA]</scope>
    <source>
        <strain evidence="2 3">NCTC13229</strain>
    </source>
</reference>
<accession>A0AB38FFQ0</accession>
<feature type="transmembrane region" description="Helical" evidence="1">
    <location>
        <begin position="58"/>
        <end position="83"/>
    </location>
</feature>
<evidence type="ECO:0000313" key="2">
    <source>
        <dbReference type="EMBL" id="SPZ40382.1"/>
    </source>
</evidence>
<evidence type="ECO:0008006" key="4">
    <source>
        <dbReference type="Google" id="ProtNLM"/>
    </source>
</evidence>
<evidence type="ECO:0000256" key="1">
    <source>
        <dbReference type="SAM" id="Phobius"/>
    </source>
</evidence>
<feature type="transmembrane region" description="Helical" evidence="1">
    <location>
        <begin position="89"/>
        <end position="107"/>
    </location>
</feature>
<dbReference type="AlphaFoldDB" id="A0AB38FFQ0"/>
<comment type="caution">
    <text evidence="2">The sequence shown here is derived from an EMBL/GenBank/DDBJ whole genome shotgun (WGS) entry which is preliminary data.</text>
</comment>
<protein>
    <recommendedName>
        <fullName evidence="4">Restriction endonuclease type IV Mrr domain-containing protein</fullName>
    </recommendedName>
</protein>
<name>A0AB38FFQ0_RHOWR</name>
<dbReference type="EMBL" id="UAUI01000014">
    <property type="protein sequence ID" value="SPZ40382.1"/>
    <property type="molecule type" value="Genomic_DNA"/>
</dbReference>
<dbReference type="Proteomes" id="UP000251211">
    <property type="component" value="Unassembled WGS sequence"/>
</dbReference>
<keyword evidence="1" id="KW-1133">Transmembrane helix</keyword>
<evidence type="ECO:0000313" key="3">
    <source>
        <dbReference type="Proteomes" id="UP000251211"/>
    </source>
</evidence>
<keyword evidence="1" id="KW-0812">Transmembrane</keyword>
<gene>
    <name evidence="2" type="ORF">NCTC13229_03861</name>
</gene>
<keyword evidence="1" id="KW-0472">Membrane</keyword>
<proteinExistence type="predicted"/>
<sequence length="113" mass="12147">MSKQLLFFSASGYSRHAIEYANEHGICLFSYDLFGNVAAVNPSARRLAPRTSSAGSGFWASLAAEWQFVLLMGLFVWLVVAWIASGSLAYAFGYTLCPAVVVGLIISGSQSTK</sequence>